<dbReference type="RefSeq" id="WP_250875346.1">
    <property type="nucleotide sequence ID" value="NZ_JALXFV010000008.1"/>
</dbReference>
<dbReference type="EMBL" id="JBHUDC010000008">
    <property type="protein sequence ID" value="MFD1515431.1"/>
    <property type="molecule type" value="Genomic_DNA"/>
</dbReference>
<organism evidence="1 2">
    <name type="scientific">Halomarina rubra</name>
    <dbReference type="NCBI Taxonomy" id="2071873"/>
    <lineage>
        <taxon>Archaea</taxon>
        <taxon>Methanobacteriati</taxon>
        <taxon>Methanobacteriota</taxon>
        <taxon>Stenosarchaea group</taxon>
        <taxon>Halobacteria</taxon>
        <taxon>Halobacteriales</taxon>
        <taxon>Natronomonadaceae</taxon>
        <taxon>Halomarina</taxon>
    </lineage>
</organism>
<sequence>MQRAAATALGVAAVLLAALAASVVVGVVDVPSPFDDADSRSEQTDAAAGPAASQRNYSLSIDGIEPCGTTCRDVTVTLTNRAAEDRENVTVRTRLFADGDLLWTGRERVGTLPANGSHTLTARVELGVGEALAVERNDGYVTVERTVQSDAGTAVLTRRRQVD</sequence>
<dbReference type="AlphaFoldDB" id="A0ABD6B1C6"/>
<evidence type="ECO:0000313" key="2">
    <source>
        <dbReference type="Proteomes" id="UP001597187"/>
    </source>
</evidence>
<proteinExistence type="predicted"/>
<name>A0ABD6B1C6_9EURY</name>
<gene>
    <name evidence="1" type="ORF">ACFSBT_19295</name>
</gene>
<evidence type="ECO:0000313" key="1">
    <source>
        <dbReference type="EMBL" id="MFD1515431.1"/>
    </source>
</evidence>
<dbReference type="Proteomes" id="UP001597187">
    <property type="component" value="Unassembled WGS sequence"/>
</dbReference>
<comment type="caution">
    <text evidence="1">The sequence shown here is derived from an EMBL/GenBank/DDBJ whole genome shotgun (WGS) entry which is preliminary data.</text>
</comment>
<accession>A0ABD6B1C6</accession>
<keyword evidence="2" id="KW-1185">Reference proteome</keyword>
<reference evidence="1 2" key="1">
    <citation type="journal article" date="2019" name="Int. J. Syst. Evol. Microbiol.">
        <title>The Global Catalogue of Microorganisms (GCM) 10K type strain sequencing project: providing services to taxonomists for standard genome sequencing and annotation.</title>
        <authorList>
            <consortium name="The Broad Institute Genomics Platform"/>
            <consortium name="The Broad Institute Genome Sequencing Center for Infectious Disease"/>
            <person name="Wu L."/>
            <person name="Ma J."/>
        </authorList>
    </citation>
    <scope>NUCLEOTIDE SEQUENCE [LARGE SCALE GENOMIC DNA]</scope>
    <source>
        <strain evidence="1 2">CGMCC 1.12563</strain>
    </source>
</reference>
<protein>
    <submittedName>
        <fullName evidence="1">Uncharacterized protein</fullName>
    </submittedName>
</protein>